<gene>
    <name evidence="1" type="ORF">CTOB1V02_LOCUS16310</name>
</gene>
<feature type="non-terminal residue" evidence="1">
    <location>
        <position position="1"/>
    </location>
</feature>
<accession>A0A7R8ZVW9</accession>
<protein>
    <submittedName>
        <fullName evidence="1">Uncharacterized protein</fullName>
    </submittedName>
</protein>
<dbReference type="EMBL" id="OB702512">
    <property type="protein sequence ID" value="CAD7238495.1"/>
    <property type="molecule type" value="Genomic_DNA"/>
</dbReference>
<organism evidence="1">
    <name type="scientific">Cyprideis torosa</name>
    <dbReference type="NCBI Taxonomy" id="163714"/>
    <lineage>
        <taxon>Eukaryota</taxon>
        <taxon>Metazoa</taxon>
        <taxon>Ecdysozoa</taxon>
        <taxon>Arthropoda</taxon>
        <taxon>Crustacea</taxon>
        <taxon>Oligostraca</taxon>
        <taxon>Ostracoda</taxon>
        <taxon>Podocopa</taxon>
        <taxon>Podocopida</taxon>
        <taxon>Cytherocopina</taxon>
        <taxon>Cytheroidea</taxon>
        <taxon>Cytherideidae</taxon>
        <taxon>Cyprideis</taxon>
    </lineage>
</organism>
<proteinExistence type="predicted"/>
<sequence>VTQGIQRLTRFSLSSAAWEFRQRAIGLESPCFGTFWGPFQVDLVVDEEEGRTSRGSYLVDGGNVGLRPCACA</sequence>
<dbReference type="AlphaFoldDB" id="A0A7R8ZVW9"/>
<name>A0A7R8ZVW9_9CRUS</name>
<reference evidence="1" key="1">
    <citation type="submission" date="2020-11" db="EMBL/GenBank/DDBJ databases">
        <authorList>
            <person name="Tran Van P."/>
        </authorList>
    </citation>
    <scope>NUCLEOTIDE SEQUENCE</scope>
</reference>
<evidence type="ECO:0000313" key="1">
    <source>
        <dbReference type="EMBL" id="CAD7238495.1"/>
    </source>
</evidence>